<dbReference type="PANTHER" id="PTHR10000:SF8">
    <property type="entry name" value="HAD SUPERFAMILY HYDROLASE-LIKE, TYPE 3"/>
    <property type="match status" value="1"/>
</dbReference>
<dbReference type="eggNOG" id="COG0561">
    <property type="taxonomic scope" value="Bacteria"/>
</dbReference>
<organism evidence="1 2">
    <name type="scientific">Sediminispirochaeta smaragdinae (strain DSM 11293 / JCM 15392 / SEBR 4228)</name>
    <name type="common">Spirochaeta smaragdinae</name>
    <dbReference type="NCBI Taxonomy" id="573413"/>
    <lineage>
        <taxon>Bacteria</taxon>
        <taxon>Pseudomonadati</taxon>
        <taxon>Spirochaetota</taxon>
        <taxon>Spirochaetia</taxon>
        <taxon>Spirochaetales</taxon>
        <taxon>Spirochaetaceae</taxon>
        <taxon>Sediminispirochaeta</taxon>
    </lineage>
</organism>
<dbReference type="InterPro" id="IPR000150">
    <property type="entry name" value="Cof"/>
</dbReference>
<dbReference type="NCBIfam" id="TIGR00099">
    <property type="entry name" value="Cof-subfamily"/>
    <property type="match status" value="1"/>
</dbReference>
<dbReference type="RefSeq" id="WP_013254438.1">
    <property type="nucleotide sequence ID" value="NC_014364.1"/>
</dbReference>
<dbReference type="InterPro" id="IPR036412">
    <property type="entry name" value="HAD-like_sf"/>
</dbReference>
<dbReference type="SFLD" id="SFLDS00003">
    <property type="entry name" value="Haloacid_Dehalogenase"/>
    <property type="match status" value="1"/>
</dbReference>
<evidence type="ECO:0000313" key="1">
    <source>
        <dbReference type="EMBL" id="ADK80974.1"/>
    </source>
</evidence>
<dbReference type="GO" id="GO:0016791">
    <property type="term" value="F:phosphatase activity"/>
    <property type="evidence" value="ECO:0007669"/>
    <property type="project" value="TreeGrafter"/>
</dbReference>
<dbReference type="AlphaFoldDB" id="E1R6F6"/>
<dbReference type="InterPro" id="IPR006379">
    <property type="entry name" value="HAD-SF_hydro_IIB"/>
</dbReference>
<dbReference type="SFLD" id="SFLDG01140">
    <property type="entry name" value="C2.B:_Phosphomannomutase_and_P"/>
    <property type="match status" value="1"/>
</dbReference>
<dbReference type="PANTHER" id="PTHR10000">
    <property type="entry name" value="PHOSPHOSERINE PHOSPHATASE"/>
    <property type="match status" value="1"/>
</dbReference>
<protein>
    <submittedName>
        <fullName evidence="1">Cof-like hydrolase</fullName>
    </submittedName>
</protein>
<dbReference type="HOGENOM" id="CLU_044146_0_3_12"/>
<dbReference type="InterPro" id="IPR023214">
    <property type="entry name" value="HAD_sf"/>
</dbReference>
<gene>
    <name evidence="1" type="ordered locus">Spirs_1848</name>
</gene>
<keyword evidence="2" id="KW-1185">Reference proteome</keyword>
<dbReference type="Gene3D" id="3.30.1240.10">
    <property type="match status" value="1"/>
</dbReference>
<dbReference type="CDD" id="cd07516">
    <property type="entry name" value="HAD_Pase"/>
    <property type="match status" value="1"/>
</dbReference>
<dbReference type="PROSITE" id="PS01229">
    <property type="entry name" value="COF_2"/>
    <property type="match status" value="1"/>
</dbReference>
<dbReference type="NCBIfam" id="TIGR01484">
    <property type="entry name" value="HAD-SF-IIB"/>
    <property type="match status" value="1"/>
</dbReference>
<dbReference type="KEGG" id="ssm:Spirs_1848"/>
<dbReference type="GO" id="GO:0005829">
    <property type="term" value="C:cytosol"/>
    <property type="evidence" value="ECO:0007669"/>
    <property type="project" value="TreeGrafter"/>
</dbReference>
<dbReference type="EMBL" id="CP002116">
    <property type="protein sequence ID" value="ADK80974.1"/>
    <property type="molecule type" value="Genomic_DNA"/>
</dbReference>
<accession>E1R6F6</accession>
<keyword evidence="1" id="KW-0378">Hydrolase</keyword>
<dbReference type="Pfam" id="PF08282">
    <property type="entry name" value="Hydrolase_3"/>
    <property type="match status" value="1"/>
</dbReference>
<reference evidence="1 2" key="1">
    <citation type="journal article" date="2010" name="Stand. Genomic Sci.">
        <title>Complete genome sequence of Spirochaeta smaragdinae type strain (SEBR 4228).</title>
        <authorList>
            <person name="Mavromatis K."/>
            <person name="Yasawong M."/>
            <person name="Chertkov O."/>
            <person name="Lapidus A."/>
            <person name="Lucas S."/>
            <person name="Nolan M."/>
            <person name="Del Rio T.G."/>
            <person name="Tice H."/>
            <person name="Cheng J.F."/>
            <person name="Pitluck S."/>
            <person name="Liolios K."/>
            <person name="Ivanova N."/>
            <person name="Tapia R."/>
            <person name="Han C."/>
            <person name="Bruce D."/>
            <person name="Goodwin L."/>
            <person name="Pati A."/>
            <person name="Chen A."/>
            <person name="Palaniappan K."/>
            <person name="Land M."/>
            <person name="Hauser L."/>
            <person name="Chang Y.J."/>
            <person name="Jeffries C.D."/>
            <person name="Detter J.C."/>
            <person name="Rohde M."/>
            <person name="Brambilla E."/>
            <person name="Spring S."/>
            <person name="Goker M."/>
            <person name="Sikorski J."/>
            <person name="Woyke T."/>
            <person name="Bristow J."/>
            <person name="Eisen J.A."/>
            <person name="Markowitz V."/>
            <person name="Hugenholtz P."/>
            <person name="Klenk H.P."/>
            <person name="Kyrpides N.C."/>
        </authorList>
    </citation>
    <scope>NUCLEOTIDE SEQUENCE [LARGE SCALE GENOMIC DNA]</scope>
    <source>
        <strain evidence="2">DSM 11293 / JCM 15392 / SEBR 4228</strain>
    </source>
</reference>
<dbReference type="GO" id="GO:0000287">
    <property type="term" value="F:magnesium ion binding"/>
    <property type="evidence" value="ECO:0007669"/>
    <property type="project" value="TreeGrafter"/>
</dbReference>
<evidence type="ECO:0000313" key="2">
    <source>
        <dbReference type="Proteomes" id="UP000002318"/>
    </source>
</evidence>
<name>E1R6F6_SEDSS</name>
<proteinExistence type="predicted"/>
<dbReference type="Proteomes" id="UP000002318">
    <property type="component" value="Chromosome"/>
</dbReference>
<dbReference type="STRING" id="573413.Spirs_1848"/>
<sequence length="268" mass="30004">MLEYTLVICDIDGTLVDAEKKISPFNKKMIKEFCRCGGRISFATGRIEKSAIPYYEELEMHIPIILYNGARIYHPDTKTAIYDSFLTTCDVDRAIDLLPQFPFDYVFYSNGEAYTLKRSDNVRRYEEGDRITCALIDSVDVIKEREITKILMIGDNSSFKEFRDLFSDDAATSARLVQSELTFLEILPSAVSKGSSLLHLADYLGIDMKRIACFGDGLNDMEMIRNAGLGVAMGNARQELKDAADIVAPSNTEDGVGKILAAIMEKKI</sequence>
<dbReference type="Gene3D" id="3.40.50.1000">
    <property type="entry name" value="HAD superfamily/HAD-like"/>
    <property type="match status" value="1"/>
</dbReference>
<dbReference type="SUPFAM" id="SSF56784">
    <property type="entry name" value="HAD-like"/>
    <property type="match status" value="1"/>
</dbReference>
<dbReference type="OrthoDB" id="9781413at2"/>